<dbReference type="PROSITE" id="PS50082">
    <property type="entry name" value="WD_REPEATS_2"/>
    <property type="match status" value="1"/>
</dbReference>
<keyword evidence="4" id="KW-0853">WD repeat</keyword>
<sequence length="603" mass="67098">MSSQFDKSGAYFAQLSEDGKLKVWNTATNTLEQEYVPDLHLTSPCTCLQFVEFWSCKSNNASPKKKKRRDSTSGSISDIALGTNSGNLIIYSISKGDVKFFVKGGINLPIGCLSPINDETFYSGAEEYIVLWNMKLGKIVNKWKSGNDKISALLALPLEGRLLTASKSIKLWDIDNKALLKTFKGHSSEVHLLHCFPCSESSESTYVISGSKSDRLLNCWNINENTKDKNAVVSLLMEDSIMNLSSNVLPDGSVKLAACVASGVAHIFHLVLNGRSSKPMKPKSTIQVVSDTGQKKDTITSIPIVSCFFRSEDSLMITHGNSILLKFEDIELINQKLICLVRNPQIIQIDETKKSKIINPVIGNDIHYVTPFNNVDTAKRKAEGKLEVPMEKRLENLTINKLEDGQVPKAGNMAQLLLQGLRSKDQTIIKTVLSRRDEQVIKSTLKRLPMKVISQLVKELTNLIQGKTISSQTGALWLKHLMQIHAALLISNPNLPDLFAPMMNSIEHRLTLLAPLNRLKGRLNLLVSQVSVSSEEFRENEEAMLIFNDKDSSDSDQEDVAMAELLNSASENEWSEEQSSDEEMVENNKSIDSDDDDDDDEMS</sequence>
<dbReference type="PANTHER" id="PTHR44267">
    <property type="entry name" value="WD REPEAT-CONTAINING PROTEIN 43"/>
    <property type="match status" value="1"/>
</dbReference>
<feature type="region of interest" description="Disordered" evidence="5">
    <location>
        <begin position="548"/>
        <end position="603"/>
    </location>
</feature>
<comment type="subcellular location">
    <subcellularLocation>
        <location evidence="1">Nucleus</location>
    </subcellularLocation>
</comment>
<gene>
    <name evidence="7" type="ORF">WA026_023765</name>
</gene>
<dbReference type="InterPro" id="IPR007148">
    <property type="entry name" value="SSU_processome_Utp12"/>
</dbReference>
<comment type="caution">
    <text evidence="7">The sequence shown here is derived from an EMBL/GenBank/DDBJ whole genome shotgun (WGS) entry which is preliminary data.</text>
</comment>
<dbReference type="InterPro" id="IPR052414">
    <property type="entry name" value="U3_snoRNA-assoc_WDR"/>
</dbReference>
<dbReference type="GO" id="GO:0005730">
    <property type="term" value="C:nucleolus"/>
    <property type="evidence" value="ECO:0007669"/>
    <property type="project" value="TreeGrafter"/>
</dbReference>
<evidence type="ECO:0000256" key="4">
    <source>
        <dbReference type="PROSITE-ProRule" id="PRU00221"/>
    </source>
</evidence>
<feature type="compositionally biased region" description="Acidic residues" evidence="5">
    <location>
        <begin position="573"/>
        <end position="585"/>
    </location>
</feature>
<dbReference type="EMBL" id="JARQZJ010000088">
    <property type="protein sequence ID" value="KAK9882917.1"/>
    <property type="molecule type" value="Genomic_DNA"/>
</dbReference>
<proteinExistence type="inferred from homology"/>
<dbReference type="AlphaFoldDB" id="A0AAW1USH3"/>
<dbReference type="SUPFAM" id="SSF50978">
    <property type="entry name" value="WD40 repeat-like"/>
    <property type="match status" value="1"/>
</dbReference>
<feature type="repeat" description="WD" evidence="4">
    <location>
        <begin position="1"/>
        <end position="34"/>
    </location>
</feature>
<accession>A0AAW1USH3</accession>
<dbReference type="Gene3D" id="2.130.10.10">
    <property type="entry name" value="YVTN repeat-like/Quinoprotein amine dehydrogenase"/>
    <property type="match status" value="1"/>
</dbReference>
<dbReference type="InterPro" id="IPR001680">
    <property type="entry name" value="WD40_rpt"/>
</dbReference>
<evidence type="ECO:0000256" key="5">
    <source>
        <dbReference type="SAM" id="MobiDB-lite"/>
    </source>
</evidence>
<keyword evidence="2" id="KW-0539">Nucleus</keyword>
<protein>
    <recommendedName>
        <fullName evidence="6">Small-subunit processome Utp12 domain-containing protein</fullName>
    </recommendedName>
</protein>
<comment type="similarity">
    <text evidence="3">Belongs to the UTP5 family.</text>
</comment>
<evidence type="ECO:0000256" key="2">
    <source>
        <dbReference type="ARBA" id="ARBA00023242"/>
    </source>
</evidence>
<organism evidence="7 8">
    <name type="scientific">Henosepilachna vigintioctopunctata</name>
    <dbReference type="NCBI Taxonomy" id="420089"/>
    <lineage>
        <taxon>Eukaryota</taxon>
        <taxon>Metazoa</taxon>
        <taxon>Ecdysozoa</taxon>
        <taxon>Arthropoda</taxon>
        <taxon>Hexapoda</taxon>
        <taxon>Insecta</taxon>
        <taxon>Pterygota</taxon>
        <taxon>Neoptera</taxon>
        <taxon>Endopterygota</taxon>
        <taxon>Coleoptera</taxon>
        <taxon>Polyphaga</taxon>
        <taxon>Cucujiformia</taxon>
        <taxon>Coccinelloidea</taxon>
        <taxon>Coccinellidae</taxon>
        <taxon>Epilachninae</taxon>
        <taxon>Epilachnini</taxon>
        <taxon>Henosepilachna</taxon>
    </lineage>
</organism>
<dbReference type="InterPro" id="IPR015943">
    <property type="entry name" value="WD40/YVTN_repeat-like_dom_sf"/>
</dbReference>
<dbReference type="GO" id="GO:0000462">
    <property type="term" value="P:maturation of SSU-rRNA from tricistronic rRNA transcript (SSU-rRNA, 5.8S rRNA, LSU-rRNA)"/>
    <property type="evidence" value="ECO:0007669"/>
    <property type="project" value="TreeGrafter"/>
</dbReference>
<evidence type="ECO:0000313" key="8">
    <source>
        <dbReference type="Proteomes" id="UP001431783"/>
    </source>
</evidence>
<name>A0AAW1USH3_9CUCU</name>
<evidence type="ECO:0000259" key="6">
    <source>
        <dbReference type="Pfam" id="PF04003"/>
    </source>
</evidence>
<evidence type="ECO:0000313" key="7">
    <source>
        <dbReference type="EMBL" id="KAK9882917.1"/>
    </source>
</evidence>
<dbReference type="PANTHER" id="PTHR44267:SF1">
    <property type="entry name" value="WD REPEAT-CONTAINING PROTEIN 43"/>
    <property type="match status" value="1"/>
</dbReference>
<keyword evidence="8" id="KW-1185">Reference proteome</keyword>
<evidence type="ECO:0000256" key="3">
    <source>
        <dbReference type="ARBA" id="ARBA00038335"/>
    </source>
</evidence>
<dbReference type="Proteomes" id="UP001431783">
    <property type="component" value="Unassembled WGS sequence"/>
</dbReference>
<dbReference type="Pfam" id="PF04003">
    <property type="entry name" value="Utp12"/>
    <property type="match status" value="1"/>
</dbReference>
<feature type="domain" description="Small-subunit processome Utp12" evidence="6">
    <location>
        <begin position="425"/>
        <end position="527"/>
    </location>
</feature>
<reference evidence="7 8" key="1">
    <citation type="submission" date="2023-03" db="EMBL/GenBank/DDBJ databases">
        <title>Genome insight into feeding habits of ladybird beetles.</title>
        <authorList>
            <person name="Li H.-S."/>
            <person name="Huang Y.-H."/>
            <person name="Pang H."/>
        </authorList>
    </citation>
    <scope>NUCLEOTIDE SEQUENCE [LARGE SCALE GENOMIC DNA]</scope>
    <source>
        <strain evidence="7">SYSU_2023b</strain>
        <tissue evidence="7">Whole body</tissue>
    </source>
</reference>
<feature type="compositionally biased region" description="Acidic residues" evidence="5">
    <location>
        <begin position="593"/>
        <end position="603"/>
    </location>
</feature>
<dbReference type="SMART" id="SM00320">
    <property type="entry name" value="WD40"/>
    <property type="match status" value="2"/>
</dbReference>
<evidence type="ECO:0000256" key="1">
    <source>
        <dbReference type="ARBA" id="ARBA00004123"/>
    </source>
</evidence>
<dbReference type="InterPro" id="IPR036322">
    <property type="entry name" value="WD40_repeat_dom_sf"/>
</dbReference>